<dbReference type="Gene3D" id="3.80.10.10">
    <property type="entry name" value="Ribonuclease Inhibitor"/>
    <property type="match status" value="1"/>
</dbReference>
<evidence type="ECO:0000256" key="1">
    <source>
        <dbReference type="ARBA" id="ARBA00001412"/>
    </source>
</evidence>
<dbReference type="SUPFAM" id="SSF51445">
    <property type="entry name" value="(Trans)glycosidases"/>
    <property type="match status" value="1"/>
</dbReference>
<dbReference type="GO" id="GO:0004565">
    <property type="term" value="F:beta-galactosidase activity"/>
    <property type="evidence" value="ECO:0007669"/>
    <property type="project" value="UniProtKB-EC"/>
</dbReference>
<feature type="domain" description="Glycoside hydrolase 35 catalytic" evidence="4">
    <location>
        <begin position="166"/>
        <end position="234"/>
    </location>
</feature>
<comment type="caution">
    <text evidence="5">The sequence shown here is derived from an EMBL/GenBank/DDBJ whole genome shotgun (WGS) entry which is preliminary data.</text>
</comment>
<dbReference type="InterPro" id="IPR001611">
    <property type="entry name" value="Leu-rich_rpt"/>
</dbReference>
<dbReference type="InterPro" id="IPR032675">
    <property type="entry name" value="LRR_dom_sf"/>
</dbReference>
<comment type="similarity">
    <text evidence="2">Belongs to the glycosyl hydrolase 35 family.</text>
</comment>
<proteinExistence type="inferred from homology"/>
<dbReference type="Pfam" id="PF00560">
    <property type="entry name" value="LRR_1"/>
    <property type="match status" value="1"/>
</dbReference>
<organism evidence="5 6">
    <name type="scientific">Hibiscus syriacus</name>
    <name type="common">Rose of Sharon</name>
    <dbReference type="NCBI Taxonomy" id="106335"/>
    <lineage>
        <taxon>Eukaryota</taxon>
        <taxon>Viridiplantae</taxon>
        <taxon>Streptophyta</taxon>
        <taxon>Embryophyta</taxon>
        <taxon>Tracheophyta</taxon>
        <taxon>Spermatophyta</taxon>
        <taxon>Magnoliopsida</taxon>
        <taxon>eudicotyledons</taxon>
        <taxon>Gunneridae</taxon>
        <taxon>Pentapetalae</taxon>
        <taxon>rosids</taxon>
        <taxon>malvids</taxon>
        <taxon>Malvales</taxon>
        <taxon>Malvaceae</taxon>
        <taxon>Malvoideae</taxon>
        <taxon>Hibiscus</taxon>
    </lineage>
</organism>
<protein>
    <recommendedName>
        <fullName evidence="3">beta-galactosidase</fullName>
        <ecNumber evidence="3">3.2.1.23</ecNumber>
    </recommendedName>
</protein>
<comment type="catalytic activity">
    <reaction evidence="1">
        <text>Hydrolysis of terminal non-reducing beta-D-galactose residues in beta-D-galactosides.</text>
        <dbReference type="EC" id="3.2.1.23"/>
    </reaction>
</comment>
<dbReference type="InterPro" id="IPR017853">
    <property type="entry name" value="GH"/>
</dbReference>
<evidence type="ECO:0000256" key="3">
    <source>
        <dbReference type="ARBA" id="ARBA00012756"/>
    </source>
</evidence>
<reference evidence="5" key="1">
    <citation type="submission" date="2019-09" db="EMBL/GenBank/DDBJ databases">
        <title>Draft genome information of white flower Hibiscus syriacus.</title>
        <authorList>
            <person name="Kim Y.-M."/>
        </authorList>
    </citation>
    <scope>NUCLEOTIDE SEQUENCE [LARGE SCALE GENOMIC DNA]</scope>
    <source>
        <strain evidence="5">YM2019G1</strain>
    </source>
</reference>
<dbReference type="InterPro" id="IPR001944">
    <property type="entry name" value="Glycoside_Hdrlase_35"/>
</dbReference>
<dbReference type="InterPro" id="IPR031330">
    <property type="entry name" value="Gly_Hdrlase_35_cat"/>
</dbReference>
<dbReference type="Gene3D" id="3.20.20.80">
    <property type="entry name" value="Glycosidases"/>
    <property type="match status" value="2"/>
</dbReference>
<dbReference type="Pfam" id="PF01301">
    <property type="entry name" value="Glyco_hydro_35"/>
    <property type="match status" value="2"/>
</dbReference>
<evidence type="ECO:0000256" key="2">
    <source>
        <dbReference type="ARBA" id="ARBA00009809"/>
    </source>
</evidence>
<dbReference type="SUPFAM" id="SSF52058">
    <property type="entry name" value="L domain-like"/>
    <property type="match status" value="1"/>
</dbReference>
<dbReference type="EC" id="3.2.1.23" evidence="3"/>
<dbReference type="PRINTS" id="PR00742">
    <property type="entry name" value="GLHYDRLASE35"/>
</dbReference>
<sequence length="392" mass="44168">MPSSRRDYVIFCCSDFAYNYLEGTIPSECASMNLTFASIVTYDIRAIVIDGKRHVLVFGSIHYPRNTPDMWSDLIQKSKDEGLDMIETYVFWNLHEPVRKQVIFMFICASDHMFVLNGIMAYGAGAKPYNKWAADMAISLDTGVPWVMFQQSDAPDPIISLGFQDLEDLAFAVARFYQRGGTFQNYYMYQGGMNFGRTTGGPFIATSYDYDAPIDEYGLVRQPKWDHLRDVHKAIKLCEEALIATDPTISSLGPNLEINSQTVIPSFMHESLNTNANSTDSSDFSEFSLNSDFAYNYLEETIPSECASMNLIFINLEANQFSGLVPPALGDLVNLETLMLSSNQLTQNLTVTFSLLRNLSDLRISDINGPSHDFLVLRNMKCLLTLVLRNLM</sequence>
<dbReference type="PANTHER" id="PTHR23421">
    <property type="entry name" value="BETA-GALACTOSIDASE RELATED"/>
    <property type="match status" value="1"/>
</dbReference>
<dbReference type="AlphaFoldDB" id="A0A6A3A5L7"/>
<dbReference type="EMBL" id="VEPZ02001041">
    <property type="protein sequence ID" value="KAE8699273.1"/>
    <property type="molecule type" value="Genomic_DNA"/>
</dbReference>
<evidence type="ECO:0000313" key="6">
    <source>
        <dbReference type="Proteomes" id="UP000436088"/>
    </source>
</evidence>
<evidence type="ECO:0000259" key="4">
    <source>
        <dbReference type="Pfam" id="PF01301"/>
    </source>
</evidence>
<feature type="domain" description="Glycoside hydrolase 35 catalytic" evidence="4">
    <location>
        <begin position="47"/>
        <end position="104"/>
    </location>
</feature>
<name>A0A6A3A5L7_HIBSY</name>
<evidence type="ECO:0000313" key="5">
    <source>
        <dbReference type="EMBL" id="KAE8699273.1"/>
    </source>
</evidence>
<accession>A0A6A3A5L7</accession>
<dbReference type="GO" id="GO:0005975">
    <property type="term" value="P:carbohydrate metabolic process"/>
    <property type="evidence" value="ECO:0007669"/>
    <property type="project" value="InterPro"/>
</dbReference>
<gene>
    <name evidence="5" type="ORF">F3Y22_tig00110584pilonHSYRG00483</name>
</gene>
<keyword evidence="6" id="KW-1185">Reference proteome</keyword>
<dbReference type="Proteomes" id="UP000436088">
    <property type="component" value="Unassembled WGS sequence"/>
</dbReference>